<dbReference type="InterPro" id="IPR005647">
    <property type="entry name" value="Mnd1"/>
</dbReference>
<dbReference type="GO" id="GO:0003690">
    <property type="term" value="F:double-stranded DNA binding"/>
    <property type="evidence" value="ECO:0007669"/>
    <property type="project" value="InterPro"/>
</dbReference>
<sequence>MPPKGRATVSLAQKKASILQFFQDDHSVYNIKELEKLIPKKCSGVSSMLVKGLIQEMIDEDGIISVEKCGSTNVYWCFRNQIIMKTHQEMDTLHTRIESAKQETIQAKNIFEENVNFLRKDRFDVGGHLVSRAEQLGLLESLEVQLRTLRASRDQKAENRWDQSKIEARIKALSVQIGKLEAVTDNIELITGFVCRRFMVDPKSLRTELGIPEEFMEFTNLPRCS</sequence>
<gene>
    <name evidence="7" type="ORF">LANO_0F08438G</name>
</gene>
<evidence type="ECO:0000256" key="5">
    <source>
        <dbReference type="PIRNR" id="PIRNR026991"/>
    </source>
</evidence>
<evidence type="ECO:0000256" key="3">
    <source>
        <dbReference type="ARBA" id="ARBA00023054"/>
    </source>
</evidence>
<dbReference type="Proteomes" id="UP000189911">
    <property type="component" value="Chromosome F"/>
</dbReference>
<dbReference type="EMBL" id="LT598452">
    <property type="protein sequence ID" value="SCV00755.1"/>
    <property type="molecule type" value="Genomic_DNA"/>
</dbReference>
<keyword evidence="3" id="KW-0175">Coiled coil</keyword>
<evidence type="ECO:0000259" key="6">
    <source>
        <dbReference type="Pfam" id="PF03962"/>
    </source>
</evidence>
<dbReference type="OrthoDB" id="9978204at2759"/>
<protein>
    <recommendedName>
        <fullName evidence="5">Meiotic nuclear division protein 1</fullName>
    </recommendedName>
</protein>
<comment type="function">
    <text evidence="5">Required for proper homologous chromosome pairing and efficient cross-over and intragenic recombination during meiosis.</text>
</comment>
<dbReference type="GO" id="GO:0005634">
    <property type="term" value="C:nucleus"/>
    <property type="evidence" value="ECO:0007669"/>
    <property type="project" value="UniProtKB-SubCell"/>
</dbReference>
<evidence type="ECO:0000256" key="1">
    <source>
        <dbReference type="ARBA" id="ARBA00004123"/>
    </source>
</evidence>
<dbReference type="InterPro" id="IPR040453">
    <property type="entry name" value="Mnd1_HTH"/>
</dbReference>
<name>A0A1G4K9H4_9SACH</name>
<dbReference type="Pfam" id="PF03962">
    <property type="entry name" value="Mnd1"/>
    <property type="match status" value="1"/>
</dbReference>
<accession>A0A1G4K9H4</accession>
<keyword evidence="8" id="KW-1185">Reference proteome</keyword>
<feature type="domain" description="Mnd1 HTH" evidence="6">
    <location>
        <begin position="18"/>
        <end position="79"/>
    </location>
</feature>
<comment type="subcellular location">
    <subcellularLocation>
        <location evidence="1 5">Nucleus</location>
    </subcellularLocation>
</comment>
<keyword evidence="4 5" id="KW-0539">Nucleus</keyword>
<evidence type="ECO:0000313" key="7">
    <source>
        <dbReference type="EMBL" id="SCV00755.1"/>
    </source>
</evidence>
<evidence type="ECO:0000313" key="8">
    <source>
        <dbReference type="Proteomes" id="UP000189911"/>
    </source>
</evidence>
<reference evidence="8" key="1">
    <citation type="submission" date="2016-03" db="EMBL/GenBank/DDBJ databases">
        <authorList>
            <person name="Devillers Hugo."/>
        </authorList>
    </citation>
    <scope>NUCLEOTIDE SEQUENCE [LARGE SCALE GENOMIC DNA]</scope>
</reference>
<proteinExistence type="inferred from homology"/>
<evidence type="ECO:0000256" key="4">
    <source>
        <dbReference type="ARBA" id="ARBA00023242"/>
    </source>
</evidence>
<organism evidence="7 8">
    <name type="scientific">Lachancea nothofagi CBS 11611</name>
    <dbReference type="NCBI Taxonomy" id="1266666"/>
    <lineage>
        <taxon>Eukaryota</taxon>
        <taxon>Fungi</taxon>
        <taxon>Dikarya</taxon>
        <taxon>Ascomycota</taxon>
        <taxon>Saccharomycotina</taxon>
        <taxon>Saccharomycetes</taxon>
        <taxon>Saccharomycetales</taxon>
        <taxon>Saccharomycetaceae</taxon>
        <taxon>Lachancea</taxon>
    </lineage>
</organism>
<dbReference type="PIRSF" id="PIRSF026991">
    <property type="entry name" value="Mnd1"/>
    <property type="match status" value="1"/>
</dbReference>
<dbReference type="GO" id="GO:0007131">
    <property type="term" value="P:reciprocal meiotic recombination"/>
    <property type="evidence" value="ECO:0007669"/>
    <property type="project" value="InterPro"/>
</dbReference>
<dbReference type="AlphaFoldDB" id="A0A1G4K9H4"/>
<evidence type="ECO:0000256" key="2">
    <source>
        <dbReference type="ARBA" id="ARBA00005981"/>
    </source>
</evidence>
<comment type="similarity">
    <text evidence="2 5">Belongs to the MND1 family.</text>
</comment>